<proteinExistence type="predicted"/>
<feature type="compositionally biased region" description="Basic and acidic residues" evidence="1">
    <location>
        <begin position="27"/>
        <end position="38"/>
    </location>
</feature>
<feature type="region of interest" description="Disordered" evidence="1">
    <location>
        <begin position="1"/>
        <end position="52"/>
    </location>
</feature>
<dbReference type="SMART" id="SM00444">
    <property type="entry name" value="GYF"/>
    <property type="match status" value="1"/>
</dbReference>
<evidence type="ECO:0000259" key="2">
    <source>
        <dbReference type="PROSITE" id="PS50829"/>
    </source>
</evidence>
<evidence type="ECO:0000313" key="4">
    <source>
        <dbReference type="Proteomes" id="UP000494165"/>
    </source>
</evidence>
<dbReference type="Pfam" id="PF02213">
    <property type="entry name" value="GYF"/>
    <property type="match status" value="1"/>
</dbReference>
<dbReference type="OrthoDB" id="331341at2759"/>
<organism evidence="3 4">
    <name type="scientific">Cloeon dipterum</name>
    <dbReference type="NCBI Taxonomy" id="197152"/>
    <lineage>
        <taxon>Eukaryota</taxon>
        <taxon>Metazoa</taxon>
        <taxon>Ecdysozoa</taxon>
        <taxon>Arthropoda</taxon>
        <taxon>Hexapoda</taxon>
        <taxon>Insecta</taxon>
        <taxon>Pterygota</taxon>
        <taxon>Palaeoptera</taxon>
        <taxon>Ephemeroptera</taxon>
        <taxon>Pisciforma</taxon>
        <taxon>Baetidae</taxon>
        <taxon>Cloeon</taxon>
    </lineage>
</organism>
<reference evidence="3 4" key="1">
    <citation type="submission" date="2020-04" db="EMBL/GenBank/DDBJ databases">
        <authorList>
            <person name="Alioto T."/>
            <person name="Alioto T."/>
            <person name="Gomez Garrido J."/>
        </authorList>
    </citation>
    <scope>NUCLEOTIDE SEQUENCE [LARGE SCALE GENOMIC DNA]</scope>
</reference>
<gene>
    <name evidence="3" type="ORF">CLODIP_2_CD06181</name>
</gene>
<dbReference type="Proteomes" id="UP000494165">
    <property type="component" value="Unassembled WGS sequence"/>
</dbReference>
<feature type="domain" description="GYF" evidence="2">
    <location>
        <begin position="283"/>
        <end position="339"/>
    </location>
</feature>
<evidence type="ECO:0000256" key="1">
    <source>
        <dbReference type="SAM" id="MobiDB-lite"/>
    </source>
</evidence>
<protein>
    <recommendedName>
        <fullName evidence="2">GYF domain-containing protein</fullName>
    </recommendedName>
</protein>
<dbReference type="InterPro" id="IPR035445">
    <property type="entry name" value="GYF-like_dom_sf"/>
</dbReference>
<dbReference type="SUPFAM" id="SSF55277">
    <property type="entry name" value="GYF domain"/>
    <property type="match status" value="1"/>
</dbReference>
<sequence length="342" mass="38797">MPKRKLKEEEDDENPWLNAAGGSSKIIDPEKIKKHTLDSDEEDSGDDEQKYKILASDDIGGQEEGTAQFEGGVQITPFNMKEELEEGHFDGEGHYHFKKESKEDRDNWLDNIDWVKIRQSEEDKNLQRGGNSSDEDDLKPFDITEGYRLILAHLKPKETVASALRRLGSGQSLSASQKLKLKKMGKSLYTSAGDKTAFLALTECANNMLNATGNMNVYQETFEQISAVVKKADDKKAKTEDPLDIFADNFDEKEKERMETTSTEEGETEKGKESPKDEAGTDVVEWEFKWTESSEEIHGPHTSEQMQSWVEEGYFKDTVCVRKVGSGSNFYSARRVDFELYI</sequence>
<accession>A0A8S1CB38</accession>
<comment type="caution">
    <text evidence="3">The sequence shown here is derived from an EMBL/GenBank/DDBJ whole genome shotgun (WGS) entry which is preliminary data.</text>
</comment>
<dbReference type="PROSITE" id="PS50829">
    <property type="entry name" value="GYF"/>
    <property type="match status" value="1"/>
</dbReference>
<dbReference type="AlphaFoldDB" id="A0A8S1CB38"/>
<dbReference type="PANTHER" id="PTHR13138">
    <property type="entry name" value="PROTEIN LIN1"/>
    <property type="match status" value="1"/>
</dbReference>
<feature type="compositionally biased region" description="Basic and acidic residues" evidence="1">
    <location>
        <begin position="268"/>
        <end position="279"/>
    </location>
</feature>
<dbReference type="FunFam" id="3.30.1490.40:FF:000005">
    <property type="entry name" value="CD2 antigen cytoplasmic tail-binding protein 2"/>
    <property type="match status" value="1"/>
</dbReference>
<feature type="region of interest" description="Disordered" evidence="1">
    <location>
        <begin position="249"/>
        <end position="283"/>
    </location>
</feature>
<dbReference type="Gene3D" id="3.30.1490.40">
    <property type="match status" value="1"/>
</dbReference>
<dbReference type="PANTHER" id="PTHR13138:SF3">
    <property type="entry name" value="CD2 ANTIGEN CYTOPLASMIC TAIL-BINDING PROTEIN 2"/>
    <property type="match status" value="1"/>
</dbReference>
<dbReference type="InterPro" id="IPR003169">
    <property type="entry name" value="GYF"/>
</dbReference>
<name>A0A8S1CB38_9INSE</name>
<feature type="compositionally biased region" description="Basic and acidic residues" evidence="1">
    <location>
        <begin position="250"/>
        <end position="259"/>
    </location>
</feature>
<keyword evidence="4" id="KW-1185">Reference proteome</keyword>
<dbReference type="EMBL" id="CADEPI010000020">
    <property type="protein sequence ID" value="CAB3365344.1"/>
    <property type="molecule type" value="Genomic_DNA"/>
</dbReference>
<evidence type="ECO:0000313" key="3">
    <source>
        <dbReference type="EMBL" id="CAB3365344.1"/>
    </source>
</evidence>
<dbReference type="InterPro" id="IPR039905">
    <property type="entry name" value="CD2BP2/Lin1"/>
</dbReference>
<dbReference type="GO" id="GO:0005682">
    <property type="term" value="C:U5 snRNP"/>
    <property type="evidence" value="ECO:0007669"/>
    <property type="project" value="InterPro"/>
</dbReference>